<feature type="compositionally biased region" description="Polar residues" evidence="7">
    <location>
        <begin position="41"/>
        <end position="54"/>
    </location>
</feature>
<dbReference type="InterPro" id="IPR002067">
    <property type="entry name" value="MCP"/>
</dbReference>
<evidence type="ECO:0000313" key="8">
    <source>
        <dbReference type="EMBL" id="TMW58226.1"/>
    </source>
</evidence>
<feature type="repeat" description="Solcar" evidence="6">
    <location>
        <begin position="323"/>
        <end position="410"/>
    </location>
</feature>
<evidence type="ECO:0000256" key="6">
    <source>
        <dbReference type="PROSITE-ProRule" id="PRU00282"/>
    </source>
</evidence>
<dbReference type="InterPro" id="IPR023395">
    <property type="entry name" value="MCP_dom_sf"/>
</dbReference>
<dbReference type="PANTHER" id="PTHR24089">
    <property type="entry name" value="SOLUTE CARRIER FAMILY 25"/>
    <property type="match status" value="1"/>
</dbReference>
<feature type="compositionally biased region" description="Basic and acidic residues" evidence="7">
    <location>
        <begin position="13"/>
        <end position="22"/>
    </location>
</feature>
<feature type="repeat" description="Solcar" evidence="6">
    <location>
        <begin position="432"/>
        <end position="518"/>
    </location>
</feature>
<proteinExistence type="predicted"/>
<dbReference type="Pfam" id="PF00153">
    <property type="entry name" value="Mito_carr"/>
    <property type="match status" value="3"/>
</dbReference>
<keyword evidence="9" id="KW-1185">Reference proteome</keyword>
<evidence type="ECO:0000256" key="2">
    <source>
        <dbReference type="ARBA" id="ARBA00022448"/>
    </source>
</evidence>
<keyword evidence="2" id="KW-0813">Transport</keyword>
<evidence type="ECO:0000256" key="3">
    <source>
        <dbReference type="ARBA" id="ARBA00022692"/>
    </source>
</evidence>
<dbReference type="InterPro" id="IPR018108">
    <property type="entry name" value="MCP_transmembrane"/>
</dbReference>
<dbReference type="Proteomes" id="UP000794436">
    <property type="component" value="Unassembled WGS sequence"/>
</dbReference>
<protein>
    <recommendedName>
        <fullName evidence="10">Mitochondrial carrier protein</fullName>
    </recommendedName>
</protein>
<keyword evidence="3 6" id="KW-0812">Transmembrane</keyword>
<dbReference type="GO" id="GO:0055085">
    <property type="term" value="P:transmembrane transport"/>
    <property type="evidence" value="ECO:0007669"/>
    <property type="project" value="InterPro"/>
</dbReference>
<dbReference type="PROSITE" id="PS50920">
    <property type="entry name" value="SOLCAR"/>
    <property type="match status" value="3"/>
</dbReference>
<reference evidence="8" key="1">
    <citation type="submission" date="2019-03" db="EMBL/GenBank/DDBJ databases">
        <title>Long read genome sequence of the mycoparasitic Pythium oligandrum ATCC 38472 isolated from sugarbeet rhizosphere.</title>
        <authorList>
            <person name="Gaulin E."/>
        </authorList>
    </citation>
    <scope>NUCLEOTIDE SEQUENCE</scope>
    <source>
        <strain evidence="8">ATCC 38472_TT</strain>
    </source>
</reference>
<evidence type="ECO:0000256" key="1">
    <source>
        <dbReference type="ARBA" id="ARBA00004141"/>
    </source>
</evidence>
<dbReference type="Gene3D" id="1.50.40.10">
    <property type="entry name" value="Mitochondrial carrier domain"/>
    <property type="match status" value="1"/>
</dbReference>
<feature type="repeat" description="Solcar" evidence="6">
    <location>
        <begin position="544"/>
        <end position="636"/>
    </location>
</feature>
<organism evidence="8 9">
    <name type="scientific">Pythium oligandrum</name>
    <name type="common">Mycoparasitic fungus</name>
    <dbReference type="NCBI Taxonomy" id="41045"/>
    <lineage>
        <taxon>Eukaryota</taxon>
        <taxon>Sar</taxon>
        <taxon>Stramenopiles</taxon>
        <taxon>Oomycota</taxon>
        <taxon>Peronosporomycetes</taxon>
        <taxon>Pythiales</taxon>
        <taxon>Pythiaceae</taxon>
        <taxon>Pythium</taxon>
    </lineage>
</organism>
<feature type="compositionally biased region" description="Low complexity" evidence="7">
    <location>
        <begin position="1"/>
        <end position="12"/>
    </location>
</feature>
<name>A0A8K1C896_PYTOL</name>
<keyword evidence="5 6" id="KW-0472">Membrane</keyword>
<evidence type="ECO:0000313" key="9">
    <source>
        <dbReference type="Proteomes" id="UP000794436"/>
    </source>
</evidence>
<dbReference type="AlphaFoldDB" id="A0A8K1C896"/>
<feature type="region of interest" description="Disordered" evidence="7">
    <location>
        <begin position="270"/>
        <end position="315"/>
    </location>
</feature>
<sequence length="643" mass="71714">MARSHGAPADATRAPDDRRGDQRVPAAEGGPARPPRAPTASEGTQANGIKSTEQAGGGFDGLLAELGHVTETGEGEESKDVEKEGHAAVDVSVVESMPSEDVDEMRKQQLAYALASLRKYNPDFRLTPEVVEIMHVFFDDLHPDAEGTISLRALFAELERLDPRKELVADDMRQLLWRDILARCNEGHERIDFETFCAWVMQWKEISPDTVQNVYASWAKQLALMEIGLTEDSGMFVVRSEELPSEEDLRFHISELLQGRKVRNRLMRSLSSKHDEGREGSPSSPDDSEPKKAVGNEEKETNDQEKTSSHETDATSGKLGSFLTVSKSFIAGGAAGIVAKSALAPVDRIKIMFQVHEKRVFSLRNAFKLGREIYIQDGFQALFRGNMLNILRVVPYAGVQHSSFDFFRRKFHAYNQSHVENGGNSTRDLTKLSNMQLIAAGSLAGGLSLTISYPLDIVRARYMVQLGKNKYTSLYQAVNEMYKIEGARSFTRGLLPSLLGTLPYTGIGFTLNEKFKHWMLDLQQRKAQSRRPDDDIPARLHPFSKFLCSYFAACIAQTTTYPLDTIRRRIQTDGFVIANKSGVPHELRYTGLVSTARIILANEGWRGFFKGVSVNWLRSPLATGISLTAYDVLKEFMGVEKVP</sequence>
<dbReference type="OrthoDB" id="270584at2759"/>
<gene>
    <name evidence="8" type="ORF">Poli38472_011814</name>
</gene>
<evidence type="ECO:0008006" key="10">
    <source>
        <dbReference type="Google" id="ProtNLM"/>
    </source>
</evidence>
<evidence type="ECO:0000256" key="4">
    <source>
        <dbReference type="ARBA" id="ARBA00022737"/>
    </source>
</evidence>
<evidence type="ECO:0000256" key="5">
    <source>
        <dbReference type="ARBA" id="ARBA00023136"/>
    </source>
</evidence>
<feature type="compositionally biased region" description="Basic and acidic residues" evidence="7">
    <location>
        <begin position="288"/>
        <end position="313"/>
    </location>
</feature>
<dbReference type="EMBL" id="SPLM01000112">
    <property type="protein sequence ID" value="TMW58226.1"/>
    <property type="molecule type" value="Genomic_DNA"/>
</dbReference>
<dbReference type="SUPFAM" id="SSF103506">
    <property type="entry name" value="Mitochondrial carrier"/>
    <property type="match status" value="1"/>
</dbReference>
<keyword evidence="4" id="KW-0677">Repeat</keyword>
<dbReference type="GO" id="GO:0016020">
    <property type="term" value="C:membrane"/>
    <property type="evidence" value="ECO:0007669"/>
    <property type="project" value="UniProtKB-SubCell"/>
</dbReference>
<accession>A0A8K1C896</accession>
<comment type="subcellular location">
    <subcellularLocation>
        <location evidence="1">Membrane</location>
        <topology evidence="1">Multi-pass membrane protein</topology>
    </subcellularLocation>
</comment>
<comment type="caution">
    <text evidence="8">The sequence shown here is derived from an EMBL/GenBank/DDBJ whole genome shotgun (WGS) entry which is preliminary data.</text>
</comment>
<feature type="region of interest" description="Disordered" evidence="7">
    <location>
        <begin position="1"/>
        <end position="60"/>
    </location>
</feature>
<evidence type="ECO:0000256" key="7">
    <source>
        <dbReference type="SAM" id="MobiDB-lite"/>
    </source>
</evidence>
<dbReference type="PRINTS" id="PR00926">
    <property type="entry name" value="MITOCARRIER"/>
</dbReference>